<protein>
    <submittedName>
        <fullName evidence="3">XdhC family protein</fullName>
    </submittedName>
</protein>
<dbReference type="PANTHER" id="PTHR30388:SF4">
    <property type="entry name" value="MOLYBDENUM COFACTOR INSERTION CHAPERONE PAOD"/>
    <property type="match status" value="1"/>
</dbReference>
<evidence type="ECO:0000313" key="3">
    <source>
        <dbReference type="EMBL" id="MEM5496708.1"/>
    </source>
</evidence>
<dbReference type="Proteomes" id="UP001461163">
    <property type="component" value="Unassembled WGS sequence"/>
</dbReference>
<dbReference type="EMBL" id="JBBMQS010000002">
    <property type="protein sequence ID" value="MEM5496708.1"/>
    <property type="molecule type" value="Genomic_DNA"/>
</dbReference>
<reference evidence="3 4" key="1">
    <citation type="submission" date="2024-03" db="EMBL/GenBank/DDBJ databases">
        <title>Community enrichment and isolation of bacterial strains for fucoidan degradation.</title>
        <authorList>
            <person name="Sichert A."/>
        </authorList>
    </citation>
    <scope>NUCLEOTIDE SEQUENCE [LARGE SCALE GENOMIC DNA]</scope>
    <source>
        <strain evidence="3 4">AS12</strain>
    </source>
</reference>
<dbReference type="PANTHER" id="PTHR30388">
    <property type="entry name" value="ALDEHYDE OXIDOREDUCTASE MOLYBDENUM COFACTOR ASSEMBLY PROTEIN"/>
    <property type="match status" value="1"/>
</dbReference>
<keyword evidence="4" id="KW-1185">Reference proteome</keyword>
<accession>A0ABU9SS56</accession>
<dbReference type="InterPro" id="IPR003777">
    <property type="entry name" value="XdhC_CoxI"/>
</dbReference>
<feature type="domain" description="XdhC- CoxI" evidence="1">
    <location>
        <begin position="17"/>
        <end position="81"/>
    </location>
</feature>
<sequence>MANRLNQLLKQWQGSKNSQKWVLATIIETDGSSYRKAGAMMMINDLGQYFGLLSGGCLESDIMLQARRCWDSRRNRIVEYDMREEEDLAWKLGIGCGGMVRILLQPVDEANQYLQLDSLYALLENNQTAEYCQVINEQAPLNTLKKLTSKQVNPEQLTPEQLTPEQATSSQLALKEADIDGDNETQQVVFKQYLKPAPHLAVFGGGVDARPVVSIATQLGWQVTLVDPRTSYARNGHFDNSVNVVRDAIESLEQSRWLQQIDMVIIMTHNITLDAKSLALAQKSSAKYVGMLGPIHRTDRVLDLIPTTREKLVKPLANPVGLRLGGELPESIALSMLSEAHAFIDQQNGLSISGILPQ</sequence>
<dbReference type="InterPro" id="IPR027051">
    <property type="entry name" value="XdhC_Rossmann_dom"/>
</dbReference>
<dbReference type="Pfam" id="PF13478">
    <property type="entry name" value="XdhC_C"/>
    <property type="match status" value="1"/>
</dbReference>
<dbReference type="Pfam" id="PF02625">
    <property type="entry name" value="XdhC_CoxI"/>
    <property type="match status" value="1"/>
</dbReference>
<gene>
    <name evidence="3" type="ORF">WNY77_04795</name>
</gene>
<proteinExistence type="predicted"/>
<name>A0ABU9SS56_9ALTE</name>
<comment type="caution">
    <text evidence="3">The sequence shown here is derived from an EMBL/GenBank/DDBJ whole genome shotgun (WGS) entry which is preliminary data.</text>
</comment>
<organism evidence="3 4">
    <name type="scientific">Paraglaciecola mesophila</name>
    <dbReference type="NCBI Taxonomy" id="197222"/>
    <lineage>
        <taxon>Bacteria</taxon>
        <taxon>Pseudomonadati</taxon>
        <taxon>Pseudomonadota</taxon>
        <taxon>Gammaproteobacteria</taxon>
        <taxon>Alteromonadales</taxon>
        <taxon>Alteromonadaceae</taxon>
        <taxon>Paraglaciecola</taxon>
    </lineage>
</organism>
<dbReference type="InterPro" id="IPR052698">
    <property type="entry name" value="MoCofactor_Util/Proc"/>
</dbReference>
<dbReference type="RefSeq" id="WP_342881066.1">
    <property type="nucleotide sequence ID" value="NZ_JBBMQS010000002.1"/>
</dbReference>
<evidence type="ECO:0000259" key="1">
    <source>
        <dbReference type="Pfam" id="PF02625"/>
    </source>
</evidence>
<evidence type="ECO:0000313" key="4">
    <source>
        <dbReference type="Proteomes" id="UP001461163"/>
    </source>
</evidence>
<evidence type="ECO:0000259" key="2">
    <source>
        <dbReference type="Pfam" id="PF13478"/>
    </source>
</evidence>
<dbReference type="Gene3D" id="3.40.50.720">
    <property type="entry name" value="NAD(P)-binding Rossmann-like Domain"/>
    <property type="match status" value="1"/>
</dbReference>
<feature type="domain" description="XdhC Rossmann" evidence="2">
    <location>
        <begin position="200"/>
        <end position="339"/>
    </location>
</feature>